<sequence length="483" mass="55780">SVVWESTLMPEALPKNHNPSDEAGLWFRNRGLFSDHFLKARLPQWKEWEIDEELATFRKELMSLYESTKPILPTLNEAQTEKEFIQPLLDLLGYANSYIVQAPTKVAQQTNRPDYALFPDGTTKNEAYQKLKGNDYTQCIGIADAKYWERELDLAKSSDRDTYTNQNPSFQIVSYLTGTQQKWGILTNGRLWRLYCIKSHLPLDNYYQVDLVKLLEEASEENLKYFYLFFRKAALLQVDDKSFLDCVFEGSEEYAVELEADIKERAYEVVELLCRGFATGFSKKQLAEPALKDIYDNSLTLLYRLLFVFYAEARELLPLTSSLSYYDNYSMHKITHDIDEVIRKGQPLSSQSTIYYQRIGNLFGLINTGAPDLGVPEYNGGLFDPEEHPFLEEQAIADTHLVPAIQQLAQVYDKELKRVVTVDYNTLSEHHLGSIYEGLLEFKPRLSPYNLVTIKEKGSIKYMPASKHLGKKIAYKKDELYLV</sequence>
<dbReference type="PANTHER" id="PTHR33841">
    <property type="entry name" value="DNA METHYLTRANSFERASE YEEA-RELATED"/>
    <property type="match status" value="1"/>
</dbReference>
<dbReference type="EMBL" id="BARU01005713">
    <property type="protein sequence ID" value="GAH40340.1"/>
    <property type="molecule type" value="Genomic_DNA"/>
</dbReference>
<evidence type="ECO:0000256" key="1">
    <source>
        <dbReference type="ARBA" id="ARBA00011900"/>
    </source>
</evidence>
<comment type="caution">
    <text evidence="5">The sequence shown here is derived from an EMBL/GenBank/DDBJ whole genome shotgun (WGS) entry which is preliminary data.</text>
</comment>
<accession>X1G656</accession>
<dbReference type="InterPro" id="IPR029063">
    <property type="entry name" value="SAM-dependent_MTases_sf"/>
</dbReference>
<dbReference type="InterPro" id="IPR050953">
    <property type="entry name" value="N4_N6_ade-DNA_methylase"/>
</dbReference>
<protein>
    <recommendedName>
        <fullName evidence="1">site-specific DNA-methyltransferase (adenine-specific)</fullName>
        <ecNumber evidence="1">2.1.1.72</ecNumber>
    </recommendedName>
</protein>
<evidence type="ECO:0000313" key="5">
    <source>
        <dbReference type="EMBL" id="GAH40340.1"/>
    </source>
</evidence>
<proteinExistence type="predicted"/>
<evidence type="ECO:0000256" key="4">
    <source>
        <dbReference type="ARBA" id="ARBA00047942"/>
    </source>
</evidence>
<dbReference type="GO" id="GO:0032259">
    <property type="term" value="P:methylation"/>
    <property type="evidence" value="ECO:0007669"/>
    <property type="project" value="UniProtKB-KW"/>
</dbReference>
<evidence type="ECO:0000256" key="3">
    <source>
        <dbReference type="ARBA" id="ARBA00022679"/>
    </source>
</evidence>
<dbReference type="AlphaFoldDB" id="X1G656"/>
<dbReference type="GO" id="GO:0009007">
    <property type="term" value="F:site-specific DNA-methyltransferase (adenine-specific) activity"/>
    <property type="evidence" value="ECO:0007669"/>
    <property type="project" value="UniProtKB-EC"/>
</dbReference>
<dbReference type="SUPFAM" id="SSF53335">
    <property type="entry name" value="S-adenosyl-L-methionine-dependent methyltransferases"/>
    <property type="match status" value="1"/>
</dbReference>
<keyword evidence="3" id="KW-0808">Transferase</keyword>
<feature type="non-terminal residue" evidence="5">
    <location>
        <position position="483"/>
    </location>
</feature>
<keyword evidence="2" id="KW-0489">Methyltransferase</keyword>
<dbReference type="PANTHER" id="PTHR33841:SF1">
    <property type="entry name" value="DNA METHYLTRANSFERASE A"/>
    <property type="match status" value="1"/>
</dbReference>
<feature type="non-terminal residue" evidence="5">
    <location>
        <position position="1"/>
    </location>
</feature>
<gene>
    <name evidence="5" type="ORF">S03H2_11179</name>
</gene>
<evidence type="ECO:0000256" key="2">
    <source>
        <dbReference type="ARBA" id="ARBA00022603"/>
    </source>
</evidence>
<comment type="catalytic activity">
    <reaction evidence="4">
        <text>a 2'-deoxyadenosine in DNA + S-adenosyl-L-methionine = an N(6)-methyl-2'-deoxyadenosine in DNA + S-adenosyl-L-homocysteine + H(+)</text>
        <dbReference type="Rhea" id="RHEA:15197"/>
        <dbReference type="Rhea" id="RHEA-COMP:12418"/>
        <dbReference type="Rhea" id="RHEA-COMP:12419"/>
        <dbReference type="ChEBI" id="CHEBI:15378"/>
        <dbReference type="ChEBI" id="CHEBI:57856"/>
        <dbReference type="ChEBI" id="CHEBI:59789"/>
        <dbReference type="ChEBI" id="CHEBI:90615"/>
        <dbReference type="ChEBI" id="CHEBI:90616"/>
        <dbReference type="EC" id="2.1.1.72"/>
    </reaction>
</comment>
<dbReference type="EC" id="2.1.1.72" evidence="1"/>
<reference evidence="5" key="1">
    <citation type="journal article" date="2014" name="Front. Microbiol.">
        <title>High frequency of phylogenetically diverse reductive dehalogenase-homologous genes in deep subseafloor sedimentary metagenomes.</title>
        <authorList>
            <person name="Kawai M."/>
            <person name="Futagami T."/>
            <person name="Toyoda A."/>
            <person name="Takaki Y."/>
            <person name="Nishi S."/>
            <person name="Hori S."/>
            <person name="Arai W."/>
            <person name="Tsubouchi T."/>
            <person name="Morono Y."/>
            <person name="Uchiyama I."/>
            <person name="Ito T."/>
            <person name="Fujiyama A."/>
            <person name="Inagaki F."/>
            <person name="Takami H."/>
        </authorList>
    </citation>
    <scope>NUCLEOTIDE SEQUENCE</scope>
    <source>
        <strain evidence="5">Expedition CK06-06</strain>
    </source>
</reference>
<name>X1G656_9ZZZZ</name>
<organism evidence="5">
    <name type="scientific">marine sediment metagenome</name>
    <dbReference type="NCBI Taxonomy" id="412755"/>
    <lineage>
        <taxon>unclassified sequences</taxon>
        <taxon>metagenomes</taxon>
        <taxon>ecological metagenomes</taxon>
    </lineage>
</organism>